<dbReference type="EMBL" id="JAINUG010000175">
    <property type="protein sequence ID" value="KAJ8390020.1"/>
    <property type="molecule type" value="Genomic_DNA"/>
</dbReference>
<gene>
    <name evidence="2" type="ORF">AAFF_G00111810</name>
</gene>
<sequence length="121" mass="13275">MVLAGKRCLAGRLCSALAWAGRKHDGLQNPAVWTSQRAREALASHEHLRINKQTRRHRAVGRLAGRLGGRGTSEKGAQVGGVYLSETSLKRITPSSSQGLRPQSSSPWSSRYKYRNKIVSP</sequence>
<proteinExistence type="predicted"/>
<evidence type="ECO:0000256" key="1">
    <source>
        <dbReference type="SAM" id="MobiDB-lite"/>
    </source>
</evidence>
<feature type="compositionally biased region" description="Low complexity" evidence="1">
    <location>
        <begin position="94"/>
        <end position="107"/>
    </location>
</feature>
<feature type="compositionally biased region" description="Basic residues" evidence="1">
    <location>
        <begin position="112"/>
        <end position="121"/>
    </location>
</feature>
<evidence type="ECO:0000313" key="3">
    <source>
        <dbReference type="Proteomes" id="UP001221898"/>
    </source>
</evidence>
<comment type="caution">
    <text evidence="2">The sequence shown here is derived from an EMBL/GenBank/DDBJ whole genome shotgun (WGS) entry which is preliminary data.</text>
</comment>
<accession>A0AAD7RTM6</accession>
<feature type="region of interest" description="Disordered" evidence="1">
    <location>
        <begin position="90"/>
        <end position="121"/>
    </location>
</feature>
<dbReference type="Proteomes" id="UP001221898">
    <property type="component" value="Unassembled WGS sequence"/>
</dbReference>
<reference evidence="2" key="1">
    <citation type="journal article" date="2023" name="Science">
        <title>Genome structures resolve the early diversification of teleost fishes.</title>
        <authorList>
            <person name="Parey E."/>
            <person name="Louis A."/>
            <person name="Montfort J."/>
            <person name="Bouchez O."/>
            <person name="Roques C."/>
            <person name="Iampietro C."/>
            <person name="Lluch J."/>
            <person name="Castinel A."/>
            <person name="Donnadieu C."/>
            <person name="Desvignes T."/>
            <person name="Floi Bucao C."/>
            <person name="Jouanno E."/>
            <person name="Wen M."/>
            <person name="Mejri S."/>
            <person name="Dirks R."/>
            <person name="Jansen H."/>
            <person name="Henkel C."/>
            <person name="Chen W.J."/>
            <person name="Zahm M."/>
            <person name="Cabau C."/>
            <person name="Klopp C."/>
            <person name="Thompson A.W."/>
            <person name="Robinson-Rechavi M."/>
            <person name="Braasch I."/>
            <person name="Lecointre G."/>
            <person name="Bobe J."/>
            <person name="Postlethwait J.H."/>
            <person name="Berthelot C."/>
            <person name="Roest Crollius H."/>
            <person name="Guiguen Y."/>
        </authorList>
    </citation>
    <scope>NUCLEOTIDE SEQUENCE</scope>
    <source>
        <strain evidence="2">NC1722</strain>
    </source>
</reference>
<name>A0AAD7RTM6_9TELE</name>
<dbReference type="AlphaFoldDB" id="A0AAD7RTM6"/>
<keyword evidence="3" id="KW-1185">Reference proteome</keyword>
<organism evidence="2 3">
    <name type="scientific">Aldrovandia affinis</name>
    <dbReference type="NCBI Taxonomy" id="143900"/>
    <lineage>
        <taxon>Eukaryota</taxon>
        <taxon>Metazoa</taxon>
        <taxon>Chordata</taxon>
        <taxon>Craniata</taxon>
        <taxon>Vertebrata</taxon>
        <taxon>Euteleostomi</taxon>
        <taxon>Actinopterygii</taxon>
        <taxon>Neopterygii</taxon>
        <taxon>Teleostei</taxon>
        <taxon>Notacanthiformes</taxon>
        <taxon>Halosauridae</taxon>
        <taxon>Aldrovandia</taxon>
    </lineage>
</organism>
<protein>
    <submittedName>
        <fullName evidence="2">Uncharacterized protein</fullName>
    </submittedName>
</protein>
<evidence type="ECO:0000313" key="2">
    <source>
        <dbReference type="EMBL" id="KAJ8390020.1"/>
    </source>
</evidence>